<evidence type="ECO:0008006" key="4">
    <source>
        <dbReference type="Google" id="ProtNLM"/>
    </source>
</evidence>
<dbReference type="OrthoDB" id="5988651at2759"/>
<dbReference type="EMBL" id="PQXL01000071">
    <property type="protein sequence ID" value="THV52711.1"/>
    <property type="molecule type" value="Genomic_DNA"/>
</dbReference>
<feature type="compositionally biased region" description="Gly residues" evidence="1">
    <location>
        <begin position="46"/>
        <end position="58"/>
    </location>
</feature>
<proteinExistence type="predicted"/>
<feature type="region of interest" description="Disordered" evidence="1">
    <location>
        <begin position="1"/>
        <end position="65"/>
    </location>
</feature>
<dbReference type="AlphaFoldDB" id="A0A4S8R6G1"/>
<keyword evidence="3" id="KW-1185">Reference proteome</keyword>
<accession>A0A4S8R6G1</accession>
<protein>
    <recommendedName>
        <fullName evidence="4">SMP domain-containing protein</fullName>
    </recommendedName>
</protein>
<evidence type="ECO:0000313" key="2">
    <source>
        <dbReference type="EMBL" id="THV52711.1"/>
    </source>
</evidence>
<sequence>MPVQMTKDAASHIQSTQARGGKDMSSSGFSSRGQRAGDRKENAGGVAVGQGTGGGNAGQAGTDKK</sequence>
<feature type="compositionally biased region" description="Polar residues" evidence="1">
    <location>
        <begin position="12"/>
        <end position="33"/>
    </location>
</feature>
<evidence type="ECO:0000256" key="1">
    <source>
        <dbReference type="SAM" id="MobiDB-lite"/>
    </source>
</evidence>
<name>A0A4S8R6G1_9HELO</name>
<dbReference type="Proteomes" id="UP000308671">
    <property type="component" value="Unassembled WGS sequence"/>
</dbReference>
<comment type="caution">
    <text evidence="2">The sequence shown here is derived from an EMBL/GenBank/DDBJ whole genome shotgun (WGS) entry which is preliminary data.</text>
</comment>
<reference evidence="2 3" key="1">
    <citation type="submission" date="2017-12" db="EMBL/GenBank/DDBJ databases">
        <title>Comparative genomics of Botrytis spp.</title>
        <authorList>
            <person name="Valero-Jimenez C.A."/>
            <person name="Tapia P."/>
            <person name="Veloso J."/>
            <person name="Silva-Moreno E."/>
            <person name="Staats M."/>
            <person name="Valdes J.H."/>
            <person name="Van Kan J.A.L."/>
        </authorList>
    </citation>
    <scope>NUCLEOTIDE SEQUENCE [LARGE SCALE GENOMIC DNA]</scope>
    <source>
        <strain evidence="2 3">MUCL435</strain>
    </source>
</reference>
<organism evidence="2 3">
    <name type="scientific">Botrytis galanthina</name>
    <dbReference type="NCBI Taxonomy" id="278940"/>
    <lineage>
        <taxon>Eukaryota</taxon>
        <taxon>Fungi</taxon>
        <taxon>Dikarya</taxon>
        <taxon>Ascomycota</taxon>
        <taxon>Pezizomycotina</taxon>
        <taxon>Leotiomycetes</taxon>
        <taxon>Helotiales</taxon>
        <taxon>Sclerotiniaceae</taxon>
        <taxon>Botrytis</taxon>
    </lineage>
</organism>
<evidence type="ECO:0000313" key="3">
    <source>
        <dbReference type="Proteomes" id="UP000308671"/>
    </source>
</evidence>
<gene>
    <name evidence="2" type="ORF">BGAL_0071g00190</name>
</gene>